<keyword evidence="10" id="KW-1185">Reference proteome</keyword>
<dbReference type="CDD" id="cd02809">
    <property type="entry name" value="alpha_hydroxyacid_oxid_FMN"/>
    <property type="match status" value="1"/>
</dbReference>
<feature type="domain" description="FMN hydroxy acid dehydrogenase" evidence="8">
    <location>
        <begin position="1"/>
        <end position="384"/>
    </location>
</feature>
<gene>
    <name evidence="9" type="primary">lldD_2</name>
    <name evidence="9" type="ORF">LAX5112_00662</name>
</gene>
<accession>A0A0M6ZTW6</accession>
<dbReference type="GO" id="GO:0010181">
    <property type="term" value="F:FMN binding"/>
    <property type="evidence" value="ECO:0007669"/>
    <property type="project" value="InterPro"/>
</dbReference>
<dbReference type="SUPFAM" id="SSF51395">
    <property type="entry name" value="FMN-linked oxidoreductases"/>
    <property type="match status" value="1"/>
</dbReference>
<protein>
    <submittedName>
        <fullName evidence="9">L-lactate dehydrogenase [cytochrome]</fullName>
        <ecNumber evidence="9">1.1.2.3</ecNumber>
    </submittedName>
</protein>
<organism evidence="9 10">
    <name type="scientific">Roseibium alexandrii</name>
    <dbReference type="NCBI Taxonomy" id="388408"/>
    <lineage>
        <taxon>Bacteria</taxon>
        <taxon>Pseudomonadati</taxon>
        <taxon>Pseudomonadota</taxon>
        <taxon>Alphaproteobacteria</taxon>
        <taxon>Hyphomicrobiales</taxon>
        <taxon>Stappiaceae</taxon>
        <taxon>Roseibium</taxon>
    </lineage>
</organism>
<dbReference type="FunFam" id="3.20.20.70:FF:000029">
    <property type="entry name" value="L-lactate dehydrogenase"/>
    <property type="match status" value="1"/>
</dbReference>
<reference evidence="10" key="1">
    <citation type="submission" date="2015-07" db="EMBL/GenBank/DDBJ databases">
        <authorList>
            <person name="Rodrigo-Torres Lidia"/>
            <person name="Arahal R.David."/>
        </authorList>
    </citation>
    <scope>NUCLEOTIDE SEQUENCE [LARGE SCALE GENOMIC DNA]</scope>
    <source>
        <strain evidence="10">CECT 5112</strain>
    </source>
</reference>
<dbReference type="PROSITE" id="PS51349">
    <property type="entry name" value="FMN_HYDROXY_ACID_DH_2"/>
    <property type="match status" value="1"/>
</dbReference>
<dbReference type="AlphaFoldDB" id="A0A0M6ZTW6"/>
<feature type="binding site" evidence="7">
    <location>
        <position position="132"/>
    </location>
    <ligand>
        <name>glyoxylate</name>
        <dbReference type="ChEBI" id="CHEBI:36655"/>
    </ligand>
</feature>
<dbReference type="PANTHER" id="PTHR10578:SF107">
    <property type="entry name" value="2-HYDROXYACID OXIDASE 1"/>
    <property type="match status" value="1"/>
</dbReference>
<keyword evidence="3 7" id="KW-0288">FMN</keyword>
<evidence type="ECO:0000259" key="8">
    <source>
        <dbReference type="PROSITE" id="PS51349"/>
    </source>
</evidence>
<evidence type="ECO:0000256" key="2">
    <source>
        <dbReference type="ARBA" id="ARBA00022630"/>
    </source>
</evidence>
<dbReference type="EC" id="1.1.2.3" evidence="9"/>
<name>A0A0M6ZTW6_9HYPH</name>
<evidence type="ECO:0000313" key="10">
    <source>
        <dbReference type="Proteomes" id="UP000053235"/>
    </source>
</evidence>
<dbReference type="InterPro" id="IPR037396">
    <property type="entry name" value="FMN_HAD"/>
</dbReference>
<dbReference type="PANTHER" id="PTHR10578">
    <property type="entry name" value="S -2-HYDROXY-ACID OXIDASE-RELATED"/>
    <property type="match status" value="1"/>
</dbReference>
<feature type="binding site" evidence="7">
    <location>
        <position position="109"/>
    </location>
    <ligand>
        <name>FMN</name>
        <dbReference type="ChEBI" id="CHEBI:58210"/>
    </ligand>
</feature>
<keyword evidence="4 9" id="KW-0560">Oxidoreductase</keyword>
<dbReference type="GO" id="GO:0004460">
    <property type="term" value="F:L-lactate dehydrogenase (cytochrome) activity"/>
    <property type="evidence" value="ECO:0007669"/>
    <property type="project" value="UniProtKB-EC"/>
</dbReference>
<comment type="cofactor">
    <cofactor evidence="1">
        <name>FMN</name>
        <dbReference type="ChEBI" id="CHEBI:58210"/>
    </cofactor>
</comment>
<dbReference type="RefSeq" id="WP_040452445.1">
    <property type="nucleotide sequence ID" value="NZ_CXWD01000003.1"/>
</dbReference>
<dbReference type="InterPro" id="IPR008259">
    <property type="entry name" value="FMN_hydac_DH_AS"/>
</dbReference>
<dbReference type="OrthoDB" id="9770452at2"/>
<evidence type="ECO:0000313" key="9">
    <source>
        <dbReference type="EMBL" id="CTQ65520.1"/>
    </source>
</evidence>
<proteinExistence type="inferred from homology"/>
<feature type="binding site" evidence="7">
    <location>
        <position position="282"/>
    </location>
    <ligand>
        <name>glyoxylate</name>
        <dbReference type="ChEBI" id="CHEBI:36655"/>
    </ligand>
</feature>
<dbReference type="InterPro" id="IPR000262">
    <property type="entry name" value="FMN-dep_DH"/>
</dbReference>
<evidence type="ECO:0000256" key="1">
    <source>
        <dbReference type="ARBA" id="ARBA00001917"/>
    </source>
</evidence>
<dbReference type="PROSITE" id="PS00557">
    <property type="entry name" value="FMN_HYDROXY_ACID_DH_1"/>
    <property type="match status" value="1"/>
</dbReference>
<sequence>MKLSDCHNFQDFRKLAKKRLPGPIFNYIDGAADDEVTYRRNTEAYDSCDLVPNVLAGVENVDMSVEVMGQKLDMPIYCAPTALQRLFHHDGERAVARAATNYGTMFGVSSLATVTVEEIAQIANTPKMFQFYFHKDRGLNDALLERAREANFEVMALTVDTITGGNRERDLRTGFTSPPKLTLGSLMSFAMHPMWAWNFYTKPKFDMPHLSGYVSEGTNVAVSVGNYFSTMLDQSMNWKDAEELCAKWNGQFALKGIMSVEDAKRAVDIGCTGIMVSNHGGRQLDGSRSPFDQLAEIVDAVGDKIDVICEGGIQRGTHVLKALSVGAKACSGGRLYLYALAAAGQPGVERALGNLRTEIERDMKLMGITSLDQLSRENLRFRETA</sequence>
<feature type="active site" description="Proton acceptor" evidence="6">
    <location>
        <position position="279"/>
    </location>
</feature>
<dbReference type="Pfam" id="PF01070">
    <property type="entry name" value="FMN_dh"/>
    <property type="match status" value="1"/>
</dbReference>
<feature type="binding site" evidence="7">
    <location>
        <begin position="333"/>
        <end position="334"/>
    </location>
    <ligand>
        <name>FMN</name>
        <dbReference type="ChEBI" id="CHEBI:58210"/>
    </ligand>
</feature>
<keyword evidence="2 7" id="KW-0285">Flavoprotein</keyword>
<feature type="binding site" evidence="7">
    <location>
        <position position="277"/>
    </location>
    <ligand>
        <name>FMN</name>
        <dbReference type="ChEBI" id="CHEBI:58210"/>
    </ligand>
</feature>
<dbReference type="STRING" id="388408.LAX5112_00662"/>
<feature type="binding site" evidence="7">
    <location>
        <begin position="80"/>
        <end position="82"/>
    </location>
    <ligand>
        <name>FMN</name>
        <dbReference type="ChEBI" id="CHEBI:58210"/>
    </ligand>
</feature>
<feature type="binding site" evidence="7">
    <location>
        <position position="279"/>
    </location>
    <ligand>
        <name>glyoxylate</name>
        <dbReference type="ChEBI" id="CHEBI:36655"/>
    </ligand>
</feature>
<comment type="similarity">
    <text evidence="5">Belongs to the FMN-dependent alpha-hydroxy acid dehydrogenase family.</text>
</comment>
<dbReference type="Gene3D" id="3.20.20.70">
    <property type="entry name" value="Aldolase class I"/>
    <property type="match status" value="1"/>
</dbReference>
<evidence type="ECO:0000256" key="7">
    <source>
        <dbReference type="PIRSR" id="PIRSR000138-2"/>
    </source>
</evidence>
<dbReference type="InterPro" id="IPR013785">
    <property type="entry name" value="Aldolase_TIM"/>
</dbReference>
<feature type="binding site" evidence="7">
    <location>
        <position position="255"/>
    </location>
    <ligand>
        <name>FMN</name>
        <dbReference type="ChEBI" id="CHEBI:58210"/>
    </ligand>
</feature>
<feature type="binding site" evidence="7">
    <location>
        <position position="158"/>
    </location>
    <ligand>
        <name>FMN</name>
        <dbReference type="ChEBI" id="CHEBI:58210"/>
    </ligand>
</feature>
<feature type="binding site" evidence="7">
    <location>
        <position position="130"/>
    </location>
    <ligand>
        <name>FMN</name>
        <dbReference type="ChEBI" id="CHEBI:58210"/>
    </ligand>
</feature>
<evidence type="ECO:0000256" key="3">
    <source>
        <dbReference type="ARBA" id="ARBA00022643"/>
    </source>
</evidence>
<dbReference type="PIRSF" id="PIRSF000138">
    <property type="entry name" value="Al-hdrx_acd_dh"/>
    <property type="match status" value="1"/>
</dbReference>
<dbReference type="InterPro" id="IPR012133">
    <property type="entry name" value="Alpha-hydoxy_acid_DH_FMN"/>
</dbReference>
<dbReference type="Proteomes" id="UP000053235">
    <property type="component" value="Unassembled WGS sequence"/>
</dbReference>
<evidence type="ECO:0000256" key="5">
    <source>
        <dbReference type="ARBA" id="ARBA00024042"/>
    </source>
</evidence>
<dbReference type="EMBL" id="CXWD01000003">
    <property type="protein sequence ID" value="CTQ65520.1"/>
    <property type="molecule type" value="Genomic_DNA"/>
</dbReference>
<evidence type="ECO:0000256" key="4">
    <source>
        <dbReference type="ARBA" id="ARBA00023002"/>
    </source>
</evidence>
<feature type="binding site" evidence="7">
    <location>
        <position position="167"/>
    </location>
    <ligand>
        <name>glyoxylate</name>
        <dbReference type="ChEBI" id="CHEBI:36655"/>
    </ligand>
</feature>
<evidence type="ECO:0000256" key="6">
    <source>
        <dbReference type="PIRSR" id="PIRSR000138-1"/>
    </source>
</evidence>
<feature type="binding site" evidence="7">
    <location>
        <position position="27"/>
    </location>
    <ligand>
        <name>glyoxylate</name>
        <dbReference type="ChEBI" id="CHEBI:36655"/>
    </ligand>
</feature>